<sequence>MSKLRFRISMSLDGFVAGPNQSLREPLGIGGERLHEWVFPLEAWRRPHGLEGGVVNESTPVVEEELAGIGATIMGRNMFGGGPGPWSTTAPWDGWWGRNPPFHHPVFVLTHHARDPLVMEGGTRFSFVTDGIESALDQARHAAGGKDVALAGGARAAQQYLKAGLVDEMQLHLAPILLGGGERLFDNAEALGALALAKTVTAPDAIHMKFKRRP</sequence>
<gene>
    <name evidence="2" type="ORF">J2W39_003082</name>
</gene>
<evidence type="ECO:0000313" key="3">
    <source>
        <dbReference type="Proteomes" id="UP001224845"/>
    </source>
</evidence>
<dbReference type="RefSeq" id="WP_307594376.1">
    <property type="nucleotide sequence ID" value="NZ_JAUSRV010000007.1"/>
</dbReference>
<dbReference type="PANTHER" id="PTHR38011">
    <property type="entry name" value="DIHYDROFOLATE REDUCTASE FAMILY PROTEIN (AFU_ORTHOLOGUE AFUA_8G06820)"/>
    <property type="match status" value="1"/>
</dbReference>
<reference evidence="2" key="1">
    <citation type="submission" date="2023-07" db="EMBL/GenBank/DDBJ databases">
        <title>Sorghum-associated microbial communities from plants grown in Nebraska, USA.</title>
        <authorList>
            <person name="Schachtman D."/>
        </authorList>
    </citation>
    <scope>NUCLEOTIDE SEQUENCE</scope>
    <source>
        <strain evidence="2">DS3315</strain>
    </source>
</reference>
<protein>
    <submittedName>
        <fullName evidence="2">Dihydrofolate reductase</fullName>
    </submittedName>
</protein>
<dbReference type="PANTHER" id="PTHR38011:SF12">
    <property type="entry name" value="BIFUNCTIONAL DEAMINASE-REDUCTASE DOMAIN PROTEIN"/>
    <property type="match status" value="1"/>
</dbReference>
<organism evidence="2 3">
    <name type="scientific">Variovorax paradoxus</name>
    <dbReference type="NCBI Taxonomy" id="34073"/>
    <lineage>
        <taxon>Bacteria</taxon>
        <taxon>Pseudomonadati</taxon>
        <taxon>Pseudomonadota</taxon>
        <taxon>Betaproteobacteria</taxon>
        <taxon>Burkholderiales</taxon>
        <taxon>Comamonadaceae</taxon>
        <taxon>Variovorax</taxon>
    </lineage>
</organism>
<dbReference type="SUPFAM" id="SSF53597">
    <property type="entry name" value="Dihydrofolate reductase-like"/>
    <property type="match status" value="1"/>
</dbReference>
<comment type="caution">
    <text evidence="2">The sequence shown here is derived from an EMBL/GenBank/DDBJ whole genome shotgun (WGS) entry which is preliminary data.</text>
</comment>
<feature type="domain" description="Bacterial bifunctional deaminase-reductase C-terminal" evidence="1">
    <location>
        <begin position="3"/>
        <end position="202"/>
    </location>
</feature>
<name>A0AAW8EFX6_VARPD</name>
<dbReference type="Pfam" id="PF01872">
    <property type="entry name" value="RibD_C"/>
    <property type="match status" value="1"/>
</dbReference>
<evidence type="ECO:0000259" key="1">
    <source>
        <dbReference type="Pfam" id="PF01872"/>
    </source>
</evidence>
<dbReference type="EMBL" id="JAUSRV010000007">
    <property type="protein sequence ID" value="MDP9971840.1"/>
    <property type="molecule type" value="Genomic_DNA"/>
</dbReference>
<dbReference type="GO" id="GO:0008703">
    <property type="term" value="F:5-amino-6-(5-phosphoribosylamino)uracil reductase activity"/>
    <property type="evidence" value="ECO:0007669"/>
    <property type="project" value="InterPro"/>
</dbReference>
<evidence type="ECO:0000313" key="2">
    <source>
        <dbReference type="EMBL" id="MDP9971840.1"/>
    </source>
</evidence>
<dbReference type="Proteomes" id="UP001224845">
    <property type="component" value="Unassembled WGS sequence"/>
</dbReference>
<dbReference type="InterPro" id="IPR024072">
    <property type="entry name" value="DHFR-like_dom_sf"/>
</dbReference>
<dbReference type="AlphaFoldDB" id="A0AAW8EFX6"/>
<proteinExistence type="predicted"/>
<accession>A0AAW8EFX6</accession>
<dbReference type="InterPro" id="IPR002734">
    <property type="entry name" value="RibDG_C"/>
</dbReference>
<dbReference type="GO" id="GO:0009231">
    <property type="term" value="P:riboflavin biosynthetic process"/>
    <property type="evidence" value="ECO:0007669"/>
    <property type="project" value="InterPro"/>
</dbReference>
<dbReference type="Gene3D" id="3.40.430.10">
    <property type="entry name" value="Dihydrofolate Reductase, subunit A"/>
    <property type="match status" value="1"/>
</dbReference>
<dbReference type="InterPro" id="IPR050765">
    <property type="entry name" value="Riboflavin_Biosynth_HTPR"/>
</dbReference>